<evidence type="ECO:0000313" key="1">
    <source>
        <dbReference type="EMBL" id="QOS18794.1"/>
    </source>
</evidence>
<protein>
    <recommendedName>
        <fullName evidence="2">Sulphotransferase Stf0 domain-containing protein</fullName>
    </recommendedName>
</protein>
<organism evidence="1">
    <name type="scientific">Vibrio parahaemolyticus</name>
    <dbReference type="NCBI Taxonomy" id="670"/>
    <lineage>
        <taxon>Bacteria</taxon>
        <taxon>Pseudomonadati</taxon>
        <taxon>Pseudomonadota</taxon>
        <taxon>Gammaproteobacteria</taxon>
        <taxon>Vibrionales</taxon>
        <taxon>Vibrionaceae</taxon>
        <taxon>Vibrio</taxon>
    </lineage>
</organism>
<dbReference type="EMBL" id="MT898115">
    <property type="protein sequence ID" value="QOS18794.1"/>
    <property type="molecule type" value="Genomic_DNA"/>
</dbReference>
<name>A0A7M1VWK4_VIBPH</name>
<dbReference type="InterPro" id="IPR027417">
    <property type="entry name" value="P-loop_NTPase"/>
</dbReference>
<dbReference type="Gene3D" id="3.40.50.300">
    <property type="entry name" value="P-loop containing nucleotide triphosphate hydrolases"/>
    <property type="match status" value="1"/>
</dbReference>
<dbReference type="AlphaFoldDB" id="A0A7M1VWK4"/>
<sequence length="312" mass="36326">MTKPFIIWTARRTGGTNLADNLFDLSELQFGYHEPFNWERDFGYLSKELHESKDFGKFQSDLRSLLETKPMIKHCVELCSPQFNHELARVSDELGYNHLFLYRRTATDRLLSLNFASKTGIWGKEDRYKLEYAEYESDIDVKSMISDEKYIRDSFSQVFSILSDSKNKVYCACFEDIYLSDIIPTEHLHTILVELSGCSNSAANDVIPTLVRKGSQKTNQLYKKYPNTDELIKEAEILGEYHPFTYFDLDTCIEVKPNWRDLQSLRDYGIYISRNNPHKALSILEAISKEYWSGDIIQNAILDIKKNLINDD</sequence>
<reference evidence="1" key="1">
    <citation type="submission" date="2020-08" db="EMBL/GenBank/DDBJ databases">
        <title>Genetic structure, function and evolution of capsule biosynthesis loci in Vibrio parahaemolyticus.</title>
        <authorList>
            <person name="Li L."/>
            <person name="Bian S."/>
        </authorList>
    </citation>
    <scope>NUCLEOTIDE SEQUENCE</scope>
    <source>
        <strain evidence="1">VP254</strain>
    </source>
</reference>
<accession>A0A7M1VWK4</accession>
<proteinExistence type="predicted"/>
<gene>
    <name evidence="1" type="ORF">VP254_00036</name>
</gene>
<evidence type="ECO:0008006" key="2">
    <source>
        <dbReference type="Google" id="ProtNLM"/>
    </source>
</evidence>